<evidence type="ECO:0000313" key="3">
    <source>
        <dbReference type="Proteomes" id="UP000054248"/>
    </source>
</evidence>
<organism evidence="2 3">
    <name type="scientific">Tulasnella calospora MUT 4182</name>
    <dbReference type="NCBI Taxonomy" id="1051891"/>
    <lineage>
        <taxon>Eukaryota</taxon>
        <taxon>Fungi</taxon>
        <taxon>Dikarya</taxon>
        <taxon>Basidiomycota</taxon>
        <taxon>Agaricomycotina</taxon>
        <taxon>Agaricomycetes</taxon>
        <taxon>Cantharellales</taxon>
        <taxon>Tulasnellaceae</taxon>
        <taxon>Tulasnella</taxon>
    </lineage>
</organism>
<protein>
    <submittedName>
        <fullName evidence="2">Uncharacterized protein</fullName>
    </submittedName>
</protein>
<gene>
    <name evidence="2" type="ORF">M407DRAFT_8315</name>
</gene>
<accession>A0A0C3QI45</accession>
<reference evidence="3" key="2">
    <citation type="submission" date="2015-01" db="EMBL/GenBank/DDBJ databases">
        <title>Evolutionary Origins and Diversification of the Mycorrhizal Mutualists.</title>
        <authorList>
            <consortium name="DOE Joint Genome Institute"/>
            <consortium name="Mycorrhizal Genomics Consortium"/>
            <person name="Kohler A."/>
            <person name="Kuo A."/>
            <person name="Nagy L.G."/>
            <person name="Floudas D."/>
            <person name="Copeland A."/>
            <person name="Barry K.W."/>
            <person name="Cichocki N."/>
            <person name="Veneault-Fourrey C."/>
            <person name="LaButti K."/>
            <person name="Lindquist E.A."/>
            <person name="Lipzen A."/>
            <person name="Lundell T."/>
            <person name="Morin E."/>
            <person name="Murat C."/>
            <person name="Riley R."/>
            <person name="Ohm R."/>
            <person name="Sun H."/>
            <person name="Tunlid A."/>
            <person name="Henrissat B."/>
            <person name="Grigoriev I.V."/>
            <person name="Hibbett D.S."/>
            <person name="Martin F."/>
        </authorList>
    </citation>
    <scope>NUCLEOTIDE SEQUENCE [LARGE SCALE GENOMIC DNA]</scope>
    <source>
        <strain evidence="3">MUT 4182</strain>
    </source>
</reference>
<evidence type="ECO:0000313" key="2">
    <source>
        <dbReference type="EMBL" id="KIO25564.1"/>
    </source>
</evidence>
<dbReference type="Proteomes" id="UP000054248">
    <property type="component" value="Unassembled WGS sequence"/>
</dbReference>
<dbReference type="OrthoDB" id="2579508at2759"/>
<sequence>MQGLQLRRIEQLLAIPTAFDVFAELRGSTFAVKVTAYVTSLPVGFQTRREVDGTEYTADGDLETERLTIPVLMFSFDACFRLSQIEPPEDEIRVQAWVGRLGGKAPATLPHLIDPHTAAYNFPRIVSKVKGGEKSDLCWQLQVEDERWGNHFGGSPSESKHLVKSFPPSPC</sequence>
<evidence type="ECO:0000256" key="1">
    <source>
        <dbReference type="SAM" id="MobiDB-lite"/>
    </source>
</evidence>
<dbReference type="HOGENOM" id="CLU_1564042_0_0_1"/>
<keyword evidence="3" id="KW-1185">Reference proteome</keyword>
<reference evidence="2 3" key="1">
    <citation type="submission" date="2014-04" db="EMBL/GenBank/DDBJ databases">
        <authorList>
            <consortium name="DOE Joint Genome Institute"/>
            <person name="Kuo A."/>
            <person name="Girlanda M."/>
            <person name="Perotto S."/>
            <person name="Kohler A."/>
            <person name="Nagy L.G."/>
            <person name="Floudas D."/>
            <person name="Copeland A."/>
            <person name="Barry K.W."/>
            <person name="Cichocki N."/>
            <person name="Veneault-Fourrey C."/>
            <person name="LaButti K."/>
            <person name="Lindquist E.A."/>
            <person name="Lipzen A."/>
            <person name="Lundell T."/>
            <person name="Morin E."/>
            <person name="Murat C."/>
            <person name="Sun H."/>
            <person name="Tunlid A."/>
            <person name="Henrissat B."/>
            <person name="Grigoriev I.V."/>
            <person name="Hibbett D.S."/>
            <person name="Martin F."/>
            <person name="Nordberg H.P."/>
            <person name="Cantor M.N."/>
            <person name="Hua S.X."/>
        </authorList>
    </citation>
    <scope>NUCLEOTIDE SEQUENCE [LARGE SCALE GENOMIC DNA]</scope>
    <source>
        <strain evidence="2 3">MUT 4182</strain>
    </source>
</reference>
<dbReference type="EMBL" id="KN823039">
    <property type="protein sequence ID" value="KIO25564.1"/>
    <property type="molecule type" value="Genomic_DNA"/>
</dbReference>
<proteinExistence type="predicted"/>
<feature type="region of interest" description="Disordered" evidence="1">
    <location>
        <begin position="150"/>
        <end position="171"/>
    </location>
</feature>
<name>A0A0C3QI45_9AGAM</name>
<dbReference type="AlphaFoldDB" id="A0A0C3QI45"/>